<proteinExistence type="inferred from homology"/>
<evidence type="ECO:0000256" key="3">
    <source>
        <dbReference type="ARBA" id="ARBA00023295"/>
    </source>
</evidence>
<comment type="similarity">
    <text evidence="1">Belongs to the glycosyl hydrolase 2 family.</text>
</comment>
<dbReference type="InterPro" id="IPR032311">
    <property type="entry name" value="DUF4982"/>
</dbReference>
<gene>
    <name evidence="9" type="ORF">FHS18_005863</name>
</gene>
<dbReference type="Gene3D" id="3.20.20.80">
    <property type="entry name" value="Glycosidases"/>
    <property type="match status" value="1"/>
</dbReference>
<dbReference type="EC" id="3.2.1.23" evidence="9"/>
<feature type="domain" description="Glycoside hydrolase family 2 catalytic" evidence="5">
    <location>
        <begin position="251"/>
        <end position="421"/>
    </location>
</feature>
<dbReference type="AlphaFoldDB" id="A0A7W5B3H6"/>
<comment type="caution">
    <text evidence="9">The sequence shown here is derived from an EMBL/GenBank/DDBJ whole genome shotgun (WGS) entry which is preliminary data.</text>
</comment>
<dbReference type="InterPro" id="IPR008979">
    <property type="entry name" value="Galactose-bd-like_sf"/>
</dbReference>
<name>A0A7W5B3H6_9BACL</name>
<dbReference type="SUPFAM" id="SSF49785">
    <property type="entry name" value="Galactose-binding domain-like"/>
    <property type="match status" value="1"/>
</dbReference>
<dbReference type="Gene3D" id="2.60.120.260">
    <property type="entry name" value="Galactose-binding domain-like"/>
    <property type="match status" value="1"/>
</dbReference>
<dbReference type="PROSITE" id="PS00608">
    <property type="entry name" value="GLYCOSYL_HYDROL_F2_2"/>
    <property type="match status" value="1"/>
</dbReference>
<evidence type="ECO:0000256" key="1">
    <source>
        <dbReference type="ARBA" id="ARBA00007401"/>
    </source>
</evidence>
<evidence type="ECO:0000256" key="2">
    <source>
        <dbReference type="ARBA" id="ARBA00022801"/>
    </source>
</evidence>
<dbReference type="InterPro" id="IPR013783">
    <property type="entry name" value="Ig-like_fold"/>
</dbReference>
<dbReference type="InterPro" id="IPR006104">
    <property type="entry name" value="Glyco_hydro_2_N"/>
</dbReference>
<dbReference type="InterPro" id="IPR006103">
    <property type="entry name" value="Glyco_hydro_2_cat"/>
</dbReference>
<dbReference type="Pfam" id="PF00703">
    <property type="entry name" value="Glyco_hydro_2"/>
    <property type="match status" value="1"/>
</dbReference>
<dbReference type="InterPro" id="IPR040605">
    <property type="entry name" value="Glyco_hydro2_dom5"/>
</dbReference>
<protein>
    <submittedName>
        <fullName evidence="9">Beta-galactosidase</fullName>
        <ecNumber evidence="9">3.2.1.23</ecNumber>
    </submittedName>
</protein>
<dbReference type="Pfam" id="PF16355">
    <property type="entry name" value="DUF4982"/>
    <property type="match status" value="1"/>
</dbReference>
<evidence type="ECO:0000259" key="4">
    <source>
        <dbReference type="Pfam" id="PF00703"/>
    </source>
</evidence>
<evidence type="ECO:0000313" key="9">
    <source>
        <dbReference type="EMBL" id="MBB3113750.1"/>
    </source>
</evidence>
<dbReference type="GO" id="GO:0004565">
    <property type="term" value="F:beta-galactosidase activity"/>
    <property type="evidence" value="ECO:0007669"/>
    <property type="project" value="UniProtKB-EC"/>
</dbReference>
<dbReference type="Pfam" id="PF18565">
    <property type="entry name" value="Glyco_hydro2_C5"/>
    <property type="match status" value="1"/>
</dbReference>
<reference evidence="9 10" key="1">
    <citation type="submission" date="2020-08" db="EMBL/GenBank/DDBJ databases">
        <title>Genomic Encyclopedia of Type Strains, Phase III (KMG-III): the genomes of soil and plant-associated and newly described type strains.</title>
        <authorList>
            <person name="Whitman W."/>
        </authorList>
    </citation>
    <scope>NUCLEOTIDE SEQUENCE [LARGE SCALE GENOMIC DNA]</scope>
    <source>
        <strain evidence="9 10">CECT 5862</strain>
    </source>
</reference>
<keyword evidence="2 9" id="KW-0378">Hydrolase</keyword>
<dbReference type="Pfam" id="PF02836">
    <property type="entry name" value="Glyco_hydro_2_C"/>
    <property type="match status" value="1"/>
</dbReference>
<sequence length="770" mass="87997">MCRTETPLMKGWEFTLSEPVDANFEPVHLPHDWAITAPIDRNMKQGAAQGFRDRWGIGWYRKTMTLAEKEEGSVYRLQFDGVYENSTVWVNGTLVGGRKYGYSRFTLDITDCVHAGDNLILVKVDNTSFPADRWYSGAGIYRTVKLLTLKEKHLDEEDIQVISEVHGDSAIVTVHTGAASWVKACVTNEDTRLTAESDNGTIRLEIPNAKLWSPEEPRLYQLELSLYEGSLESRLTDVYRLRIGIRTVEMVAGKGMYLNGQPVKIKGLCVHQDAGSLGVAVTPEIWRERLLAFKQIGCNAIRMSHHIPAAELLDLCDELGMLVYEEPFDKWTGGSYRRYFETEWQRDLACMVRRDRNHPCIFMWGVGNEVENQGQASMLQILKMLKDHLLTLDTTRPVSYAMNPHFKYENNVDLAKVEDIQQFVDTESDTEIYDLGDRIERIRRIAEIVDVISCNYQEQWYPAIHEAIPDKCILGTETYQYFRGHADQMQNFSEEVPWMDVERHDYVIGGMLWTGIDYLGESMGYPAKGWAGSLFWTNLERKPLSYLYESYWSEKPMVYMAAMDYSLQDEGVKEHWDAPRYASHWNFPQFNKSVIPYMIATNCEEVTLELNGKRFYTKRPSEYPNRMITGFVPYLPGTITVRGFNGSQEVCCYTLATAGPSARLGFDTESVRLAAREGYHQLWTVRAKDHEGIPVFGESAKVTFRVTGPAEIVRVDNGDLCSSEPYDRYWMHMYRGGVSAVIRLTGETGRIVLSAYADGMQPAQVVIEAE</sequence>
<dbReference type="Pfam" id="PF02837">
    <property type="entry name" value="Glyco_hydro_2_N"/>
    <property type="match status" value="1"/>
</dbReference>
<evidence type="ECO:0000259" key="8">
    <source>
        <dbReference type="Pfam" id="PF18565"/>
    </source>
</evidence>
<dbReference type="PRINTS" id="PR00132">
    <property type="entry name" value="GLHYDRLASE2"/>
</dbReference>
<dbReference type="Proteomes" id="UP000570361">
    <property type="component" value="Unassembled WGS sequence"/>
</dbReference>
<evidence type="ECO:0000313" key="10">
    <source>
        <dbReference type="Proteomes" id="UP000570361"/>
    </source>
</evidence>
<dbReference type="GO" id="GO:0005975">
    <property type="term" value="P:carbohydrate metabolic process"/>
    <property type="evidence" value="ECO:0007669"/>
    <property type="project" value="InterPro"/>
</dbReference>
<dbReference type="InterPro" id="IPR036156">
    <property type="entry name" value="Beta-gal/glucu_dom_sf"/>
</dbReference>
<dbReference type="SUPFAM" id="SSF51445">
    <property type="entry name" value="(Trans)glycosidases"/>
    <property type="match status" value="1"/>
</dbReference>
<dbReference type="InterPro" id="IPR006101">
    <property type="entry name" value="Glyco_hydro_2"/>
</dbReference>
<dbReference type="PANTHER" id="PTHR42732">
    <property type="entry name" value="BETA-GALACTOSIDASE"/>
    <property type="match status" value="1"/>
</dbReference>
<feature type="domain" description="DUF4982" evidence="7">
    <location>
        <begin position="594"/>
        <end position="651"/>
    </location>
</feature>
<evidence type="ECO:0000259" key="7">
    <source>
        <dbReference type="Pfam" id="PF16355"/>
    </source>
</evidence>
<organism evidence="9 10">
    <name type="scientific">Paenibacillus phyllosphaerae</name>
    <dbReference type="NCBI Taxonomy" id="274593"/>
    <lineage>
        <taxon>Bacteria</taxon>
        <taxon>Bacillati</taxon>
        <taxon>Bacillota</taxon>
        <taxon>Bacilli</taxon>
        <taxon>Bacillales</taxon>
        <taxon>Paenibacillaceae</taxon>
        <taxon>Paenibacillus</taxon>
    </lineage>
</organism>
<evidence type="ECO:0000259" key="6">
    <source>
        <dbReference type="Pfam" id="PF02837"/>
    </source>
</evidence>
<dbReference type="EMBL" id="JACHXK010000021">
    <property type="protein sequence ID" value="MBB3113750.1"/>
    <property type="molecule type" value="Genomic_DNA"/>
</dbReference>
<feature type="domain" description="Glycoside hydrolase family 2 immunoglobulin-like beta-sandwich" evidence="4">
    <location>
        <begin position="174"/>
        <end position="246"/>
    </location>
</feature>
<dbReference type="InterPro" id="IPR017853">
    <property type="entry name" value="GH"/>
</dbReference>
<dbReference type="InterPro" id="IPR006102">
    <property type="entry name" value="Ig-like_GH2"/>
</dbReference>
<dbReference type="InterPro" id="IPR051913">
    <property type="entry name" value="GH2_Domain-Containing"/>
</dbReference>
<keyword evidence="10" id="KW-1185">Reference proteome</keyword>
<keyword evidence="3 9" id="KW-0326">Glycosidase</keyword>
<evidence type="ECO:0000259" key="5">
    <source>
        <dbReference type="Pfam" id="PF02836"/>
    </source>
</evidence>
<feature type="domain" description="Glycosyl hydrolases family 2 sugar binding" evidence="6">
    <location>
        <begin position="49"/>
        <end position="148"/>
    </location>
</feature>
<dbReference type="Gene3D" id="2.60.40.10">
    <property type="entry name" value="Immunoglobulins"/>
    <property type="match status" value="3"/>
</dbReference>
<feature type="domain" description="Glycoside hydrolase family 2" evidence="8">
    <location>
        <begin position="684"/>
        <end position="765"/>
    </location>
</feature>
<dbReference type="RefSeq" id="WP_183603821.1">
    <property type="nucleotide sequence ID" value="NZ_JACHXK010000021.1"/>
</dbReference>
<accession>A0A7W5B3H6</accession>
<dbReference type="SUPFAM" id="SSF49303">
    <property type="entry name" value="beta-Galactosidase/glucuronidase domain"/>
    <property type="match status" value="1"/>
</dbReference>
<dbReference type="InterPro" id="IPR023232">
    <property type="entry name" value="Glyco_hydro_2_AS"/>
</dbReference>
<dbReference type="PANTHER" id="PTHR42732:SF1">
    <property type="entry name" value="BETA-MANNOSIDASE"/>
    <property type="match status" value="1"/>
</dbReference>